<dbReference type="RefSeq" id="WP_186598675.1">
    <property type="nucleotide sequence ID" value="NZ_JABWRS010000007.1"/>
</dbReference>
<evidence type="ECO:0000256" key="1">
    <source>
        <dbReference type="SAM" id="Phobius"/>
    </source>
</evidence>
<comment type="caution">
    <text evidence="2">The sequence shown here is derived from an EMBL/GenBank/DDBJ whole genome shotgun (WGS) entry which is preliminary data.</text>
</comment>
<keyword evidence="1" id="KW-1133">Transmembrane helix</keyword>
<organism evidence="2 3">
    <name type="scientific">Pseudomonas taiwanensis</name>
    <dbReference type="NCBI Taxonomy" id="470150"/>
    <lineage>
        <taxon>Bacteria</taxon>
        <taxon>Pseudomonadati</taxon>
        <taxon>Pseudomonadota</taxon>
        <taxon>Gammaproteobacteria</taxon>
        <taxon>Pseudomonadales</taxon>
        <taxon>Pseudomonadaceae</taxon>
        <taxon>Pseudomonas</taxon>
    </lineage>
</organism>
<feature type="transmembrane region" description="Helical" evidence="1">
    <location>
        <begin position="159"/>
        <end position="181"/>
    </location>
</feature>
<feature type="transmembrane region" description="Helical" evidence="1">
    <location>
        <begin position="74"/>
        <end position="94"/>
    </location>
</feature>
<reference evidence="2 3" key="1">
    <citation type="journal article" date="2020" name="Microorganisms">
        <title>Reliable Identification of Environmental Pseudomonas Isolates Using the rpoD Gene.</title>
        <authorList>
            <consortium name="The Broad Institute Genome Sequencing Platform"/>
            <person name="Girard L."/>
            <person name="Lood C."/>
            <person name="Rokni-Zadeh H."/>
            <person name="van Noort V."/>
            <person name="Lavigne R."/>
            <person name="De Mot R."/>
        </authorList>
    </citation>
    <scope>NUCLEOTIDE SEQUENCE [LARGE SCALE GENOMIC DNA]</scope>
    <source>
        <strain evidence="2 3">RW7P2</strain>
    </source>
</reference>
<keyword evidence="1" id="KW-0812">Transmembrane</keyword>
<feature type="transmembrane region" description="Helical" evidence="1">
    <location>
        <begin position="193"/>
        <end position="217"/>
    </location>
</feature>
<accession>A0ABR6V724</accession>
<keyword evidence="3" id="KW-1185">Reference proteome</keyword>
<name>A0ABR6V724_9PSED</name>
<evidence type="ECO:0000313" key="3">
    <source>
        <dbReference type="Proteomes" id="UP000628086"/>
    </source>
</evidence>
<keyword evidence="1" id="KW-0472">Membrane</keyword>
<dbReference type="Proteomes" id="UP000628086">
    <property type="component" value="Unassembled WGS sequence"/>
</dbReference>
<evidence type="ECO:0000313" key="2">
    <source>
        <dbReference type="EMBL" id="MBC3476306.1"/>
    </source>
</evidence>
<feature type="transmembrane region" description="Helical" evidence="1">
    <location>
        <begin position="12"/>
        <end position="31"/>
    </location>
</feature>
<feature type="transmembrane region" description="Helical" evidence="1">
    <location>
        <begin position="229"/>
        <end position="247"/>
    </location>
</feature>
<feature type="transmembrane region" description="Helical" evidence="1">
    <location>
        <begin position="312"/>
        <end position="333"/>
    </location>
</feature>
<proteinExistence type="predicted"/>
<feature type="transmembrane region" description="Helical" evidence="1">
    <location>
        <begin position="339"/>
        <end position="358"/>
    </location>
</feature>
<gene>
    <name evidence="2" type="ORF">HU747_11910</name>
</gene>
<protein>
    <submittedName>
        <fullName evidence="2">Uncharacterized protein</fullName>
    </submittedName>
</protein>
<sequence>MNRATPRMTILSKAMIFIAAAVVLCNYYYLYFINFSEGDSEGGSLYSLLKVAGVVLACATLLRPSINRKYLAENIFLLLLIMVATVIFILKSVALGMSDLMFLNTAICFIPFFLLRERENNNCVIFFFESCLTIMAFQIALDTYIFISGLSIWENKAFIGGLGNPSSFGLVCNILIAYILFHRKPKATSVLYFAFLSCGVIMTSSMLSALSLGIILFAWCLLTLSIKKIAYIIISIIAIPIIVSSLASDHLLYKITSATNLLSESPTSDSSRSVSLRVEIHKTYANNFEKDPVEGIFYGFTNSAYIKYDSQVLTYLSSFGMIFTALFFSVISFTMAKSFMARNYFSAMLLFLFSITFATNRILDYYPLPLFFAITFLTTRHYSKRDVANTV</sequence>
<dbReference type="EMBL" id="JABWRS010000007">
    <property type="protein sequence ID" value="MBC3476306.1"/>
    <property type="molecule type" value="Genomic_DNA"/>
</dbReference>
<feature type="transmembrane region" description="Helical" evidence="1">
    <location>
        <begin position="123"/>
        <end position="147"/>
    </location>
</feature>
<feature type="transmembrane region" description="Helical" evidence="1">
    <location>
        <begin position="43"/>
        <end position="62"/>
    </location>
</feature>